<evidence type="ECO:0000256" key="1">
    <source>
        <dbReference type="ARBA" id="ARBA00022801"/>
    </source>
</evidence>
<dbReference type="SUPFAM" id="SSF52738">
    <property type="entry name" value="Methylesterase CheB, C-terminal domain"/>
    <property type="match status" value="1"/>
</dbReference>
<dbReference type="Gene3D" id="3.40.50.180">
    <property type="entry name" value="Methylesterase CheB, C-terminal domain"/>
    <property type="match status" value="1"/>
</dbReference>
<dbReference type="Pfam" id="PF01339">
    <property type="entry name" value="CheB_methylest"/>
    <property type="match status" value="1"/>
</dbReference>
<evidence type="ECO:0000256" key="2">
    <source>
        <dbReference type="ARBA" id="ARBA00039140"/>
    </source>
</evidence>
<dbReference type="AlphaFoldDB" id="A0A1J5PLZ3"/>
<evidence type="ECO:0000259" key="4">
    <source>
        <dbReference type="PROSITE" id="PS50122"/>
    </source>
</evidence>
<dbReference type="GO" id="GO:0008984">
    <property type="term" value="F:protein-glutamate methylesterase activity"/>
    <property type="evidence" value="ECO:0007669"/>
    <property type="project" value="UniProtKB-EC"/>
</dbReference>
<dbReference type="GO" id="GO:0000156">
    <property type="term" value="F:phosphorelay response regulator activity"/>
    <property type="evidence" value="ECO:0007669"/>
    <property type="project" value="InterPro"/>
</dbReference>
<proteinExistence type="predicted"/>
<dbReference type="InterPro" id="IPR035909">
    <property type="entry name" value="CheB_C"/>
</dbReference>
<dbReference type="PANTHER" id="PTHR42872:SF6">
    <property type="entry name" value="PROTEIN-GLUTAMATE METHYLESTERASE_PROTEIN-GLUTAMINE GLUTAMINASE"/>
    <property type="match status" value="1"/>
</dbReference>
<dbReference type="GO" id="GO:0006935">
    <property type="term" value="P:chemotaxis"/>
    <property type="evidence" value="ECO:0007669"/>
    <property type="project" value="InterPro"/>
</dbReference>
<keyword evidence="1 5" id="KW-0378">Hydrolase</keyword>
<dbReference type="CDD" id="cd16433">
    <property type="entry name" value="CheB"/>
    <property type="match status" value="1"/>
</dbReference>
<comment type="caution">
    <text evidence="5">The sequence shown here is derived from an EMBL/GenBank/DDBJ whole genome shotgun (WGS) entry which is preliminary data.</text>
</comment>
<dbReference type="EMBL" id="MLJW01005090">
    <property type="protein sequence ID" value="OIQ68815.1"/>
    <property type="molecule type" value="Genomic_DNA"/>
</dbReference>
<evidence type="ECO:0000313" key="5">
    <source>
        <dbReference type="EMBL" id="OIQ68815.1"/>
    </source>
</evidence>
<dbReference type="EC" id="3.1.1.61" evidence="2"/>
<feature type="domain" description="CheB-type methylesterase" evidence="4">
    <location>
        <begin position="1"/>
        <end position="187"/>
    </location>
</feature>
<accession>A0A1J5PLZ3</accession>
<evidence type="ECO:0000256" key="3">
    <source>
        <dbReference type="ARBA" id="ARBA00048267"/>
    </source>
</evidence>
<dbReference type="PANTHER" id="PTHR42872">
    <property type="entry name" value="PROTEIN-GLUTAMATE METHYLESTERASE/PROTEIN-GLUTAMINE GLUTAMINASE"/>
    <property type="match status" value="1"/>
</dbReference>
<comment type="catalytic activity">
    <reaction evidence="3">
        <text>[protein]-L-glutamate 5-O-methyl ester + H2O = L-glutamyl-[protein] + methanol + H(+)</text>
        <dbReference type="Rhea" id="RHEA:23236"/>
        <dbReference type="Rhea" id="RHEA-COMP:10208"/>
        <dbReference type="Rhea" id="RHEA-COMP:10311"/>
        <dbReference type="ChEBI" id="CHEBI:15377"/>
        <dbReference type="ChEBI" id="CHEBI:15378"/>
        <dbReference type="ChEBI" id="CHEBI:17790"/>
        <dbReference type="ChEBI" id="CHEBI:29973"/>
        <dbReference type="ChEBI" id="CHEBI:82795"/>
        <dbReference type="EC" id="3.1.1.61"/>
    </reaction>
</comment>
<sequence length="187" mass="19503">MRARMVAIGASTGGLHAIRTLLPMVPAGPSAALVIVLHRHIEESGDLLPILEAVCALPIGFPLDKELILPGRIYVAPPNYHLLLEGGHFAYSLDAPEDFARPSIDVVFESVANAYREAACGVVLTGMRKDGALGLAAIARNGGVALVQSPSEAFASSMPLAALGAVPSAQELSRRGIGEWLVEYVGG</sequence>
<dbReference type="InterPro" id="IPR000673">
    <property type="entry name" value="Sig_transdc_resp-reg_Me-estase"/>
</dbReference>
<protein>
    <recommendedName>
        <fullName evidence="2">protein-glutamate methylesterase</fullName>
        <ecNumber evidence="2">3.1.1.61</ecNumber>
    </recommendedName>
</protein>
<gene>
    <name evidence="5" type="primary">cheB_21</name>
    <name evidence="5" type="ORF">GALL_495890</name>
</gene>
<dbReference type="PROSITE" id="PS50122">
    <property type="entry name" value="CHEB"/>
    <property type="match status" value="1"/>
</dbReference>
<dbReference type="GO" id="GO:0005737">
    <property type="term" value="C:cytoplasm"/>
    <property type="evidence" value="ECO:0007669"/>
    <property type="project" value="InterPro"/>
</dbReference>
<reference evidence="5" key="1">
    <citation type="submission" date="2016-10" db="EMBL/GenBank/DDBJ databases">
        <title>Sequence of Gallionella enrichment culture.</title>
        <authorList>
            <person name="Poehlein A."/>
            <person name="Muehling M."/>
            <person name="Daniel R."/>
        </authorList>
    </citation>
    <scope>NUCLEOTIDE SEQUENCE</scope>
</reference>
<name>A0A1J5PLZ3_9ZZZZ</name>
<organism evidence="5">
    <name type="scientific">mine drainage metagenome</name>
    <dbReference type="NCBI Taxonomy" id="410659"/>
    <lineage>
        <taxon>unclassified sequences</taxon>
        <taxon>metagenomes</taxon>
        <taxon>ecological metagenomes</taxon>
    </lineage>
</organism>